<evidence type="ECO:0000256" key="1">
    <source>
        <dbReference type="ARBA" id="ARBA00022679"/>
    </source>
</evidence>
<feature type="domain" description="N-acetyltransferase" evidence="3">
    <location>
        <begin position="1"/>
        <end position="158"/>
    </location>
</feature>
<evidence type="ECO:0000259" key="3">
    <source>
        <dbReference type="PROSITE" id="PS51186"/>
    </source>
</evidence>
<dbReference type="PROSITE" id="PS51186">
    <property type="entry name" value="GNAT"/>
    <property type="match status" value="1"/>
</dbReference>
<dbReference type="CDD" id="cd04301">
    <property type="entry name" value="NAT_SF"/>
    <property type="match status" value="1"/>
</dbReference>
<dbReference type="GO" id="GO:0016747">
    <property type="term" value="F:acyltransferase activity, transferring groups other than amino-acyl groups"/>
    <property type="evidence" value="ECO:0007669"/>
    <property type="project" value="InterPro"/>
</dbReference>
<name>A0A285UDV7_9BACL</name>
<evidence type="ECO:0000313" key="5">
    <source>
        <dbReference type="Proteomes" id="UP000219252"/>
    </source>
</evidence>
<dbReference type="InterPro" id="IPR016181">
    <property type="entry name" value="Acyl_CoA_acyltransferase"/>
</dbReference>
<organism evidence="4 5">
    <name type="scientific">Ureibacillus acetophenoni</name>
    <dbReference type="NCBI Taxonomy" id="614649"/>
    <lineage>
        <taxon>Bacteria</taxon>
        <taxon>Bacillati</taxon>
        <taxon>Bacillota</taxon>
        <taxon>Bacilli</taxon>
        <taxon>Bacillales</taxon>
        <taxon>Caryophanaceae</taxon>
        <taxon>Ureibacillus</taxon>
    </lineage>
</organism>
<dbReference type="InterPro" id="IPR000182">
    <property type="entry name" value="GNAT_dom"/>
</dbReference>
<dbReference type="SUPFAM" id="SSF55729">
    <property type="entry name" value="Acyl-CoA N-acyltransferases (Nat)"/>
    <property type="match status" value="1"/>
</dbReference>
<dbReference type="EMBL" id="OBQC01000006">
    <property type="protein sequence ID" value="SOC39857.1"/>
    <property type="molecule type" value="Genomic_DNA"/>
</dbReference>
<sequence>MQVRQMVETDLDQVLKIYGEGLATGYATFETTIPSKEVWDKKYHPKLRFVAEYEGIIVGWITLSQVSSRKVYRGVGEISVYISESARGKGIGTLLMETMIQDSEKEGFWTLESSIFAINKPSLALHERVGFRVVGTREKIAQRYGTWHDTIIMERRTKNN</sequence>
<dbReference type="PANTHER" id="PTHR43072">
    <property type="entry name" value="N-ACETYLTRANSFERASE"/>
    <property type="match status" value="1"/>
</dbReference>
<protein>
    <submittedName>
        <fullName evidence="4">Phosphinothricin acetyltransferase</fullName>
    </submittedName>
</protein>
<evidence type="ECO:0000256" key="2">
    <source>
        <dbReference type="ARBA" id="ARBA00023315"/>
    </source>
</evidence>
<reference evidence="5" key="1">
    <citation type="submission" date="2017-08" db="EMBL/GenBank/DDBJ databases">
        <authorList>
            <person name="Varghese N."/>
            <person name="Submissions S."/>
        </authorList>
    </citation>
    <scope>NUCLEOTIDE SEQUENCE [LARGE SCALE GENOMIC DNA]</scope>
    <source>
        <strain evidence="5">JC23</strain>
    </source>
</reference>
<keyword evidence="1 4" id="KW-0808">Transferase</keyword>
<dbReference type="Pfam" id="PF00583">
    <property type="entry name" value="Acetyltransf_1"/>
    <property type="match status" value="1"/>
</dbReference>
<keyword evidence="2" id="KW-0012">Acyltransferase</keyword>
<gene>
    <name evidence="4" type="ORF">SAMN05877842_106156</name>
</gene>
<dbReference type="Gene3D" id="3.40.630.30">
    <property type="match status" value="1"/>
</dbReference>
<dbReference type="AlphaFoldDB" id="A0A285UDV7"/>
<keyword evidence="5" id="KW-1185">Reference proteome</keyword>
<dbReference type="Proteomes" id="UP000219252">
    <property type="component" value="Unassembled WGS sequence"/>
</dbReference>
<accession>A0A285UDV7</accession>
<proteinExistence type="predicted"/>
<dbReference type="PANTHER" id="PTHR43072:SF23">
    <property type="entry name" value="UPF0039 PROTEIN C11D3.02C"/>
    <property type="match status" value="1"/>
</dbReference>
<dbReference type="OrthoDB" id="9798006at2"/>
<dbReference type="RefSeq" id="WP_097149539.1">
    <property type="nucleotide sequence ID" value="NZ_OBQC01000006.1"/>
</dbReference>
<evidence type="ECO:0000313" key="4">
    <source>
        <dbReference type="EMBL" id="SOC39857.1"/>
    </source>
</evidence>